<reference evidence="2 3" key="1">
    <citation type="submission" date="2019-06" db="EMBL/GenBank/DDBJ databases">
        <authorList>
            <person name="Rodrigo-Torres L."/>
            <person name="Arahal R. D."/>
            <person name="Lucena T."/>
        </authorList>
    </citation>
    <scope>NUCLEOTIDE SEQUENCE [LARGE SCALE GENOMIC DNA]</scope>
    <source>
        <strain evidence="2 3">SW08-7</strain>
    </source>
</reference>
<evidence type="ECO:0000313" key="1">
    <source>
        <dbReference type="EMBL" id="GJD58128.1"/>
    </source>
</evidence>
<dbReference type="EMBL" id="CABFVH010000046">
    <property type="protein sequence ID" value="VUF15079.1"/>
    <property type="molecule type" value="Genomic_DNA"/>
</dbReference>
<dbReference type="AlphaFoldDB" id="A0A564G3L0"/>
<evidence type="ECO:0000313" key="2">
    <source>
        <dbReference type="EMBL" id="VUF15079.1"/>
    </source>
</evidence>
<reference evidence="1" key="3">
    <citation type="submission" date="2021-08" db="EMBL/GenBank/DDBJ databases">
        <authorList>
            <person name="Tani A."/>
            <person name="Ola A."/>
            <person name="Ogura Y."/>
            <person name="Katsura K."/>
            <person name="Hayashi T."/>
        </authorList>
    </citation>
    <scope>NUCLEOTIDE SEQUENCE</scope>
    <source>
        <strain evidence="1">DSM 22415</strain>
    </source>
</reference>
<evidence type="ECO:0000313" key="3">
    <source>
        <dbReference type="Proteomes" id="UP000401717"/>
    </source>
</evidence>
<dbReference type="EMBL" id="BPQI01000133">
    <property type="protein sequence ID" value="GJD58128.1"/>
    <property type="molecule type" value="Genomic_DNA"/>
</dbReference>
<name>A0A564G3L0_9HYPH</name>
<dbReference type="Proteomes" id="UP001055303">
    <property type="component" value="Unassembled WGS sequence"/>
</dbReference>
<protein>
    <submittedName>
        <fullName evidence="2">Uncharacterized protein</fullName>
    </submittedName>
</protein>
<dbReference type="RefSeq" id="WP_144767388.1">
    <property type="nucleotide sequence ID" value="NZ_BPQI01000133.1"/>
</dbReference>
<gene>
    <name evidence="1" type="ORF">IFDJLNFL_4043</name>
    <name evidence="2" type="ORF">MTDSW087_04812</name>
</gene>
<proteinExistence type="predicted"/>
<dbReference type="Proteomes" id="UP000401717">
    <property type="component" value="Unassembled WGS sequence"/>
</dbReference>
<reference evidence="1" key="2">
    <citation type="journal article" date="2021" name="Front. Microbiol.">
        <title>Comprehensive Comparative Genomics and Phenotyping of Methylobacterium Species.</title>
        <authorList>
            <person name="Alessa O."/>
            <person name="Ogura Y."/>
            <person name="Fujitani Y."/>
            <person name="Takami H."/>
            <person name="Hayashi T."/>
            <person name="Sahin N."/>
            <person name="Tani A."/>
        </authorList>
    </citation>
    <scope>NUCLEOTIDE SEQUENCE</scope>
    <source>
        <strain evidence="1">DSM 22415</strain>
    </source>
</reference>
<evidence type="ECO:0000313" key="4">
    <source>
        <dbReference type="Proteomes" id="UP001055303"/>
    </source>
</evidence>
<sequence>MNDALLNDLKAVFRKHMLPDMDQDAIDDLHLQGLEWLVISMLVFGTSNRSIKDAINRAREAFRRMRN</sequence>
<keyword evidence="4" id="KW-1185">Reference proteome</keyword>
<accession>A0A564G3L0</accession>
<organism evidence="2 3">
    <name type="scientific">Methylobacterium dankookense</name>
    <dbReference type="NCBI Taxonomy" id="560405"/>
    <lineage>
        <taxon>Bacteria</taxon>
        <taxon>Pseudomonadati</taxon>
        <taxon>Pseudomonadota</taxon>
        <taxon>Alphaproteobacteria</taxon>
        <taxon>Hyphomicrobiales</taxon>
        <taxon>Methylobacteriaceae</taxon>
        <taxon>Methylobacterium</taxon>
    </lineage>
</organism>